<evidence type="ECO:0000256" key="6">
    <source>
        <dbReference type="ARBA" id="ARBA00023136"/>
    </source>
</evidence>
<dbReference type="GO" id="GO:0016020">
    <property type="term" value="C:membrane"/>
    <property type="evidence" value="ECO:0007669"/>
    <property type="project" value="InterPro"/>
</dbReference>
<dbReference type="Proteomes" id="UP000001811">
    <property type="component" value="Chromosome 6"/>
</dbReference>
<dbReference type="PANTHER" id="PTHR10981">
    <property type="entry name" value="BATTENIN"/>
    <property type="match status" value="1"/>
</dbReference>
<feature type="transmembrane region" description="Helical" evidence="8">
    <location>
        <begin position="272"/>
        <end position="291"/>
    </location>
</feature>
<evidence type="ECO:0000313" key="10">
    <source>
        <dbReference type="Proteomes" id="UP000001811"/>
    </source>
</evidence>
<accession>A0A5F9CR13</accession>
<feature type="region of interest" description="Disordered" evidence="7">
    <location>
        <begin position="1"/>
        <end position="30"/>
    </location>
</feature>
<dbReference type="GO" id="GO:0005764">
    <property type="term" value="C:lysosome"/>
    <property type="evidence" value="ECO:0007669"/>
    <property type="project" value="TreeGrafter"/>
</dbReference>
<dbReference type="InterPro" id="IPR018460">
    <property type="entry name" value="Battenin_disease_Cln3_subgr"/>
</dbReference>
<evidence type="ECO:0000256" key="8">
    <source>
        <dbReference type="SAM" id="Phobius"/>
    </source>
</evidence>
<dbReference type="Gene3D" id="1.20.1250.20">
    <property type="entry name" value="MFS general substrate transporter like domains"/>
    <property type="match status" value="1"/>
</dbReference>
<dbReference type="PANTHER" id="PTHR10981:SF0">
    <property type="entry name" value="BATTENIN"/>
    <property type="match status" value="1"/>
</dbReference>
<keyword evidence="5 8" id="KW-1133">Transmembrane helix</keyword>
<dbReference type="PIRSF" id="PIRSF015974">
    <property type="entry name" value="CLN3_BTN1"/>
    <property type="match status" value="1"/>
</dbReference>
<sequence>MGSRAGSQRRRSDSGGEETDTEPESPRWDDRTAHWRNAAGFWILGLCNNFSYVVMLSAAHDILSHQGSPGNQSHVDPGPVPSPYNSSSRFDCNSVSTAPSGSHQRGVFCWKLHPRGLFWLRGDQPVCYFLLLTTPESQDPGGGDEAETATRQPLLSSEAPESRPDSSWNLSFQEKWTVFKGLLCYIIPLVLVYFAEYFINQGLFELLFFRNTSLTHAQQYRWYQMLYQAGVFISRSSLRCCRIRFTWALALLQCLNMAVLLADIWLSFLPSIYLVFGVILYEGLLGGAAYVNTFHNIALETSDKHREFAMAAACISDTLGISLSGLLALPLHDFLCRLS</sequence>
<dbReference type="Bgee" id="ENSOCUG00000013067">
    <property type="expression patterns" value="Expressed in uterus and 14 other cell types or tissues"/>
</dbReference>
<evidence type="ECO:0000256" key="4">
    <source>
        <dbReference type="ARBA" id="ARBA00022692"/>
    </source>
</evidence>
<keyword evidence="10" id="KW-1185">Reference proteome</keyword>
<protein>
    <submittedName>
        <fullName evidence="9">CLN3 lysosomal/endosomal transmembrane protein, battenin</fullName>
    </submittedName>
</protein>
<dbReference type="GO" id="GO:0012505">
    <property type="term" value="C:endomembrane system"/>
    <property type="evidence" value="ECO:0007669"/>
    <property type="project" value="UniProtKB-SubCell"/>
</dbReference>
<dbReference type="InterPro" id="IPR036259">
    <property type="entry name" value="MFS_trans_sf"/>
</dbReference>
<dbReference type="GeneTree" id="ENSGT00390000003249"/>
<feature type="region of interest" description="Disordered" evidence="7">
    <location>
        <begin position="137"/>
        <end position="167"/>
    </location>
</feature>
<comment type="subcellular location">
    <subcellularLocation>
        <location evidence="1">Endomembrane system</location>
        <topology evidence="1">Multi-pass membrane protein</topology>
    </subcellularLocation>
</comment>
<organism evidence="9 10">
    <name type="scientific">Oryctolagus cuniculus</name>
    <name type="common">Rabbit</name>
    <dbReference type="NCBI Taxonomy" id="9986"/>
    <lineage>
        <taxon>Eukaryota</taxon>
        <taxon>Metazoa</taxon>
        <taxon>Chordata</taxon>
        <taxon>Craniata</taxon>
        <taxon>Vertebrata</taxon>
        <taxon>Euteleostomi</taxon>
        <taxon>Mammalia</taxon>
        <taxon>Eutheria</taxon>
        <taxon>Euarchontoglires</taxon>
        <taxon>Glires</taxon>
        <taxon>Lagomorpha</taxon>
        <taxon>Leporidae</taxon>
        <taxon>Oryctolagus</taxon>
    </lineage>
</organism>
<dbReference type="InterPro" id="IPR003492">
    <property type="entry name" value="Battenin_disease_Cln3"/>
</dbReference>
<evidence type="ECO:0000256" key="7">
    <source>
        <dbReference type="SAM" id="MobiDB-lite"/>
    </source>
</evidence>
<evidence type="ECO:0000256" key="5">
    <source>
        <dbReference type="ARBA" id="ARBA00022989"/>
    </source>
</evidence>
<dbReference type="Ensembl" id="ENSOCUT00000055781.1">
    <property type="protein sequence ID" value="ENSOCUP00000036128.1"/>
    <property type="gene ID" value="ENSOCUG00000013067.4"/>
</dbReference>
<evidence type="ECO:0000256" key="3">
    <source>
        <dbReference type="ARBA" id="ARBA00022448"/>
    </source>
</evidence>
<dbReference type="AlphaFoldDB" id="A0A5F9CR13"/>
<keyword evidence="4 8" id="KW-0812">Transmembrane</keyword>
<reference evidence="9" key="2">
    <citation type="submission" date="2025-08" db="UniProtKB">
        <authorList>
            <consortium name="Ensembl"/>
        </authorList>
    </citation>
    <scope>IDENTIFICATION</scope>
    <source>
        <strain evidence="9">Thorbecke</strain>
    </source>
</reference>
<proteinExistence type="inferred from homology"/>
<reference evidence="9 10" key="1">
    <citation type="journal article" date="2011" name="Nature">
        <title>A high-resolution map of human evolutionary constraint using 29 mammals.</title>
        <authorList>
            <person name="Lindblad-Toh K."/>
            <person name="Garber M."/>
            <person name="Zuk O."/>
            <person name="Lin M.F."/>
            <person name="Parker B.J."/>
            <person name="Washietl S."/>
            <person name="Kheradpour P."/>
            <person name="Ernst J."/>
            <person name="Jordan G."/>
            <person name="Mauceli E."/>
            <person name="Ward L.D."/>
            <person name="Lowe C.B."/>
            <person name="Holloway A.K."/>
            <person name="Clamp M."/>
            <person name="Gnerre S."/>
            <person name="Alfoldi J."/>
            <person name="Beal K."/>
            <person name="Chang J."/>
            <person name="Clawson H."/>
            <person name="Cuff J."/>
            <person name="Di Palma F."/>
            <person name="Fitzgerald S."/>
            <person name="Flicek P."/>
            <person name="Guttman M."/>
            <person name="Hubisz M.J."/>
            <person name="Jaffe D.B."/>
            <person name="Jungreis I."/>
            <person name="Kent W.J."/>
            <person name="Kostka D."/>
            <person name="Lara M."/>
            <person name="Martins A.L."/>
            <person name="Massingham T."/>
            <person name="Moltke I."/>
            <person name="Raney B.J."/>
            <person name="Rasmussen M.D."/>
            <person name="Robinson J."/>
            <person name="Stark A."/>
            <person name="Vilella A.J."/>
            <person name="Wen J."/>
            <person name="Xie X."/>
            <person name="Zody M.C."/>
            <person name="Baldwin J."/>
            <person name="Bloom T."/>
            <person name="Chin C.W."/>
            <person name="Heiman D."/>
            <person name="Nicol R."/>
            <person name="Nusbaum C."/>
            <person name="Young S."/>
            <person name="Wilkinson J."/>
            <person name="Worley K.C."/>
            <person name="Kovar C.L."/>
            <person name="Muzny D.M."/>
            <person name="Gibbs R.A."/>
            <person name="Cree A."/>
            <person name="Dihn H.H."/>
            <person name="Fowler G."/>
            <person name="Jhangiani S."/>
            <person name="Joshi V."/>
            <person name="Lee S."/>
            <person name="Lewis L.R."/>
            <person name="Nazareth L.V."/>
            <person name="Okwuonu G."/>
            <person name="Santibanez J."/>
            <person name="Warren W.C."/>
            <person name="Mardis E.R."/>
            <person name="Weinstock G.M."/>
            <person name="Wilson R.K."/>
            <person name="Delehaunty K."/>
            <person name="Dooling D."/>
            <person name="Fronik C."/>
            <person name="Fulton L."/>
            <person name="Fulton B."/>
            <person name="Graves T."/>
            <person name="Minx P."/>
            <person name="Sodergren E."/>
            <person name="Birney E."/>
            <person name="Margulies E.H."/>
            <person name="Herrero J."/>
            <person name="Green E.D."/>
            <person name="Haussler D."/>
            <person name="Siepel A."/>
            <person name="Goldman N."/>
            <person name="Pollard K.S."/>
            <person name="Pedersen J.S."/>
            <person name="Lander E.S."/>
            <person name="Kellis M."/>
        </authorList>
    </citation>
    <scope>NUCLEOTIDE SEQUENCE [LARGE SCALE GENOMIC DNA]</scope>
    <source>
        <strain evidence="9 10">Thorbecke inbred</strain>
    </source>
</reference>
<comment type="similarity">
    <text evidence="2">Belongs to the battenin family.</text>
</comment>
<feature type="region of interest" description="Disordered" evidence="7">
    <location>
        <begin position="66"/>
        <end position="88"/>
    </location>
</feature>
<keyword evidence="3" id="KW-0813">Transport</keyword>
<evidence type="ECO:0000256" key="1">
    <source>
        <dbReference type="ARBA" id="ARBA00004127"/>
    </source>
</evidence>
<dbReference type="Pfam" id="PF02487">
    <property type="entry name" value="CLN3"/>
    <property type="match status" value="2"/>
</dbReference>
<evidence type="ECO:0000256" key="2">
    <source>
        <dbReference type="ARBA" id="ARBA00007467"/>
    </source>
</evidence>
<feature type="transmembrane region" description="Helical" evidence="8">
    <location>
        <begin position="245"/>
        <end position="266"/>
    </location>
</feature>
<dbReference type="EMBL" id="AAGW02069674">
    <property type="status" value="NOT_ANNOTATED_CDS"/>
    <property type="molecule type" value="Genomic_DNA"/>
</dbReference>
<keyword evidence="6 8" id="KW-0472">Membrane</keyword>
<feature type="transmembrane region" description="Helical" evidence="8">
    <location>
        <begin position="311"/>
        <end position="331"/>
    </location>
</feature>
<gene>
    <name evidence="9" type="primary">CLN3</name>
</gene>
<dbReference type="GO" id="GO:0007042">
    <property type="term" value="P:lysosomal lumen acidification"/>
    <property type="evidence" value="ECO:0007669"/>
    <property type="project" value="TreeGrafter"/>
</dbReference>
<dbReference type="SUPFAM" id="SSF103473">
    <property type="entry name" value="MFS general substrate transporter"/>
    <property type="match status" value="1"/>
</dbReference>
<reference evidence="9" key="3">
    <citation type="submission" date="2025-09" db="UniProtKB">
        <authorList>
            <consortium name="Ensembl"/>
        </authorList>
    </citation>
    <scope>IDENTIFICATION</scope>
    <source>
        <strain evidence="9">Thorbecke</strain>
    </source>
</reference>
<name>A0A5F9CR13_RABIT</name>
<evidence type="ECO:0000313" key="9">
    <source>
        <dbReference type="Ensembl" id="ENSOCUP00000036128.1"/>
    </source>
</evidence>
<feature type="transmembrane region" description="Helical" evidence="8">
    <location>
        <begin position="182"/>
        <end position="200"/>
    </location>
</feature>